<dbReference type="InterPro" id="IPR041522">
    <property type="entry name" value="CdaR_GGDEF"/>
</dbReference>
<dbReference type="PANTHER" id="PTHR33744:SF15">
    <property type="entry name" value="CARBOHYDRATE DIACID REGULATOR"/>
    <property type="match status" value="1"/>
</dbReference>
<evidence type="ECO:0000259" key="4">
    <source>
        <dbReference type="Pfam" id="PF17853"/>
    </source>
</evidence>
<reference evidence="5 6" key="1">
    <citation type="submission" date="2019-07" db="EMBL/GenBank/DDBJ databases">
        <title>Genomic Encyclopedia of Type Strains, Phase I: the one thousand microbial genomes (KMG-I) project.</title>
        <authorList>
            <person name="Kyrpides N."/>
        </authorList>
    </citation>
    <scope>NUCLEOTIDE SEQUENCE [LARGE SCALE GENOMIC DNA]</scope>
    <source>
        <strain evidence="5 6">DSM 16647</strain>
    </source>
</reference>
<dbReference type="RefSeq" id="WP_170240299.1">
    <property type="nucleotide sequence ID" value="NZ_VNHO01000009.1"/>
</dbReference>
<proteinExistence type="inferred from homology"/>
<dbReference type="SUPFAM" id="SSF46689">
    <property type="entry name" value="Homeodomain-like"/>
    <property type="match status" value="1"/>
</dbReference>
<evidence type="ECO:0000259" key="2">
    <source>
        <dbReference type="Pfam" id="PF05651"/>
    </source>
</evidence>
<comment type="similarity">
    <text evidence="1">Belongs to the CdaR family.</text>
</comment>
<dbReference type="Proteomes" id="UP000322294">
    <property type="component" value="Unassembled WGS sequence"/>
</dbReference>
<feature type="domain" description="CdaR GGDEF-like" evidence="4">
    <location>
        <begin position="159"/>
        <end position="292"/>
    </location>
</feature>
<dbReference type="EMBL" id="VNHO01000009">
    <property type="protein sequence ID" value="TYP56171.1"/>
    <property type="molecule type" value="Genomic_DNA"/>
</dbReference>
<feature type="domain" description="Putative sugar diacid recognition" evidence="2">
    <location>
        <begin position="21"/>
        <end position="151"/>
    </location>
</feature>
<evidence type="ECO:0000256" key="1">
    <source>
        <dbReference type="ARBA" id="ARBA00006754"/>
    </source>
</evidence>
<evidence type="ECO:0000259" key="3">
    <source>
        <dbReference type="Pfam" id="PF13556"/>
    </source>
</evidence>
<dbReference type="InterPro" id="IPR025736">
    <property type="entry name" value="PucR_C-HTH_dom"/>
</dbReference>
<dbReference type="Pfam" id="PF13556">
    <property type="entry name" value="HTH_30"/>
    <property type="match status" value="1"/>
</dbReference>
<organism evidence="5 6">
    <name type="scientific">Thermosediminibacter litoriperuensis</name>
    <dbReference type="NCBI Taxonomy" id="291989"/>
    <lineage>
        <taxon>Bacteria</taxon>
        <taxon>Bacillati</taxon>
        <taxon>Bacillota</taxon>
        <taxon>Clostridia</taxon>
        <taxon>Thermosediminibacterales</taxon>
        <taxon>Thermosediminibacteraceae</taxon>
        <taxon>Thermosediminibacter</taxon>
    </lineage>
</organism>
<comment type="caution">
    <text evidence="5">The sequence shown here is derived from an EMBL/GenBank/DDBJ whole genome shotgun (WGS) entry which is preliminary data.</text>
</comment>
<name>A0A5S5AUQ0_9FIRM</name>
<evidence type="ECO:0000313" key="5">
    <source>
        <dbReference type="EMBL" id="TYP56171.1"/>
    </source>
</evidence>
<accession>A0A5S5AUQ0</accession>
<dbReference type="InterPro" id="IPR051448">
    <property type="entry name" value="CdaR-like_regulators"/>
</dbReference>
<feature type="domain" description="PucR C-terminal helix-turn-helix" evidence="3">
    <location>
        <begin position="347"/>
        <end position="403"/>
    </location>
</feature>
<keyword evidence="6" id="KW-1185">Reference proteome</keyword>
<dbReference type="AlphaFoldDB" id="A0A5S5AUQ0"/>
<protein>
    <submittedName>
        <fullName evidence="5">Carbohydrate diacid regulator</fullName>
    </submittedName>
</protein>
<dbReference type="InterPro" id="IPR008599">
    <property type="entry name" value="Diacid_rec"/>
</dbReference>
<dbReference type="Pfam" id="PF05651">
    <property type="entry name" value="Diacid_rec"/>
    <property type="match status" value="1"/>
</dbReference>
<dbReference type="Gene3D" id="1.10.10.2840">
    <property type="entry name" value="PucR C-terminal helix-turn-helix domain"/>
    <property type="match status" value="1"/>
</dbReference>
<dbReference type="PANTHER" id="PTHR33744">
    <property type="entry name" value="CARBOHYDRATE DIACID REGULATOR"/>
    <property type="match status" value="1"/>
</dbReference>
<dbReference type="InterPro" id="IPR009057">
    <property type="entry name" value="Homeodomain-like_sf"/>
</dbReference>
<dbReference type="Pfam" id="PF17853">
    <property type="entry name" value="GGDEF_2"/>
    <property type="match status" value="1"/>
</dbReference>
<gene>
    <name evidence="5" type="ORF">LZ11_01095</name>
</gene>
<evidence type="ECO:0000313" key="6">
    <source>
        <dbReference type="Proteomes" id="UP000322294"/>
    </source>
</evidence>
<sequence>MPVRRITYKKVYDRGDKLEIAHQCAQTIVDRTMKILGYNINIMDSRGIIVGSGDKKRINTFHQGAAEVIRTGRPVEISSDMARDLEGVKPGVNLPIYLNERIVGVVGITGEPAQVRPFGELLKVSVETMLQEAFLAEQFRAHQNARELYMYDFIMGNFDDEELFKIRGAALGFDMKLPRVAVAIMVKDLNASNNYGAELVLQKKREYLLTCIKTAFDNPQNMIGYSGSSGFTVFCVVGETSVREIKRQVLGCIERLEYLFQRDRIRFRAGIGKFHQGLKGLKKSYSEAIQALLIGEKAGYPLSVLFVADVSLEILIDSIPEEVLENFVDNLLPGGQVLEVIKKPKFLQVLRAFFESDLNISTAARKLKISRNTVVNRLEKIKEITGLNARDLCDALKLKLLLLICELEK</sequence>
<dbReference type="InterPro" id="IPR042070">
    <property type="entry name" value="PucR_C-HTH_sf"/>
</dbReference>